<evidence type="ECO:0000256" key="2">
    <source>
        <dbReference type="ARBA" id="ARBA00022980"/>
    </source>
</evidence>
<proteinExistence type="inferred from homology"/>
<dbReference type="AlphaFoldDB" id="A0A1B7T8N6"/>
<dbReference type="SUPFAM" id="SSF57716">
    <property type="entry name" value="Glucocorticoid receptor-like (DNA-binding domain)"/>
    <property type="match status" value="1"/>
</dbReference>
<evidence type="ECO:0000256" key="4">
    <source>
        <dbReference type="ARBA" id="ARBA00076896"/>
    </source>
</evidence>
<dbReference type="Gene3D" id="1.10.287.1480">
    <property type="match status" value="1"/>
</dbReference>
<dbReference type="GO" id="GO:0006412">
    <property type="term" value="P:translation"/>
    <property type="evidence" value="ECO:0007669"/>
    <property type="project" value="InterPro"/>
</dbReference>
<dbReference type="OrthoDB" id="413436at2759"/>
<dbReference type="GO" id="GO:0005763">
    <property type="term" value="C:mitochondrial small ribosomal subunit"/>
    <property type="evidence" value="ECO:0007669"/>
    <property type="project" value="TreeGrafter"/>
</dbReference>
<accession>A0A1B7T8N6</accession>
<dbReference type="PANTHER" id="PTHR19836">
    <property type="entry name" value="30S RIBOSOMAL PROTEIN S14"/>
    <property type="match status" value="1"/>
</dbReference>
<organism evidence="5 6">
    <name type="scientific">Hanseniaspora valbyensis NRRL Y-1626</name>
    <dbReference type="NCBI Taxonomy" id="766949"/>
    <lineage>
        <taxon>Eukaryota</taxon>
        <taxon>Fungi</taxon>
        <taxon>Dikarya</taxon>
        <taxon>Ascomycota</taxon>
        <taxon>Saccharomycotina</taxon>
        <taxon>Saccharomycetes</taxon>
        <taxon>Saccharomycodales</taxon>
        <taxon>Saccharomycodaceae</taxon>
        <taxon>Hanseniaspora</taxon>
    </lineage>
</organism>
<reference evidence="6" key="1">
    <citation type="journal article" date="2016" name="Proc. Natl. Acad. Sci. U.S.A.">
        <title>Comparative genomics of biotechnologically important yeasts.</title>
        <authorList>
            <person name="Riley R."/>
            <person name="Haridas S."/>
            <person name="Wolfe K.H."/>
            <person name="Lopes M.R."/>
            <person name="Hittinger C.T."/>
            <person name="Goeker M."/>
            <person name="Salamov A.A."/>
            <person name="Wisecaver J.H."/>
            <person name="Long T.M."/>
            <person name="Calvey C.H."/>
            <person name="Aerts A.L."/>
            <person name="Barry K.W."/>
            <person name="Choi C."/>
            <person name="Clum A."/>
            <person name="Coughlan A.Y."/>
            <person name="Deshpande S."/>
            <person name="Douglass A.P."/>
            <person name="Hanson S.J."/>
            <person name="Klenk H.-P."/>
            <person name="LaButti K.M."/>
            <person name="Lapidus A."/>
            <person name="Lindquist E.A."/>
            <person name="Lipzen A.M."/>
            <person name="Meier-Kolthoff J.P."/>
            <person name="Ohm R.A."/>
            <person name="Otillar R.P."/>
            <person name="Pangilinan J.L."/>
            <person name="Peng Y."/>
            <person name="Rokas A."/>
            <person name="Rosa C.A."/>
            <person name="Scheuner C."/>
            <person name="Sibirny A.A."/>
            <person name="Slot J.C."/>
            <person name="Stielow J.B."/>
            <person name="Sun H."/>
            <person name="Kurtzman C.P."/>
            <person name="Blackwell M."/>
            <person name="Grigoriev I.V."/>
            <person name="Jeffries T.W."/>
        </authorList>
    </citation>
    <scope>NUCLEOTIDE SEQUENCE [LARGE SCALE GENOMIC DNA]</scope>
    <source>
        <strain evidence="6">NRRL Y-1626</strain>
    </source>
</reference>
<dbReference type="FunFam" id="1.10.287.1480:FF:000001">
    <property type="entry name" value="30S ribosomal protein S14"/>
    <property type="match status" value="1"/>
</dbReference>
<name>A0A1B7T8N6_9ASCO</name>
<dbReference type="Pfam" id="PF00253">
    <property type="entry name" value="Ribosomal_S14"/>
    <property type="match status" value="1"/>
</dbReference>
<keyword evidence="6" id="KW-1185">Reference proteome</keyword>
<comment type="similarity">
    <text evidence="1">Belongs to the universal ribosomal protein uS14 family.</text>
</comment>
<evidence type="ECO:0000313" key="6">
    <source>
        <dbReference type="Proteomes" id="UP000092321"/>
    </source>
</evidence>
<gene>
    <name evidence="5" type="ORF">HANVADRAFT_54125</name>
</gene>
<dbReference type="InterPro" id="IPR001209">
    <property type="entry name" value="Ribosomal_uS14"/>
</dbReference>
<dbReference type="PANTHER" id="PTHR19836:SF19">
    <property type="entry name" value="SMALL RIBOSOMAL SUBUNIT PROTEIN US14M"/>
    <property type="match status" value="1"/>
</dbReference>
<keyword evidence="2" id="KW-0689">Ribosomal protein</keyword>
<dbReference type="EMBL" id="LXPE01000242">
    <property type="protein sequence ID" value="OBA25099.1"/>
    <property type="molecule type" value="Genomic_DNA"/>
</dbReference>
<evidence type="ECO:0000256" key="1">
    <source>
        <dbReference type="ARBA" id="ARBA00009083"/>
    </source>
</evidence>
<keyword evidence="3" id="KW-0687">Ribonucleoprotein</keyword>
<dbReference type="GO" id="GO:0003735">
    <property type="term" value="F:structural constituent of ribosome"/>
    <property type="evidence" value="ECO:0007669"/>
    <property type="project" value="InterPro"/>
</dbReference>
<evidence type="ECO:0000313" key="5">
    <source>
        <dbReference type="EMBL" id="OBA25099.1"/>
    </source>
</evidence>
<evidence type="ECO:0000256" key="3">
    <source>
        <dbReference type="ARBA" id="ARBA00023274"/>
    </source>
</evidence>
<dbReference type="Proteomes" id="UP000092321">
    <property type="component" value="Unassembled WGS sequence"/>
</dbReference>
<comment type="caution">
    <text evidence="5">The sequence shown here is derived from an EMBL/GenBank/DDBJ whole genome shotgun (WGS) entry which is preliminary data.</text>
</comment>
<sequence length="113" mass="12839">MPTYAKLFRLPPLRKTWGIIKDNAKRQAFAETELEQLALKNIARNTLLPTKVRMQAQLQLASMPNYTKISQIRNRCLLTGSSRAVVGQVGLNRNKFRDMVLKGELPGWTGGNW</sequence>
<protein>
    <recommendedName>
        <fullName evidence="4">37S ribosomal protein MRP2, mitochondrial</fullName>
    </recommendedName>
</protein>